<name>A0A5B9FXY3_9FLAO</name>
<dbReference type="Gene3D" id="3.90.1340.10">
    <property type="entry name" value="Phage tail collar domain"/>
    <property type="match status" value="1"/>
</dbReference>
<feature type="domain" description="Phage tail collar" evidence="1">
    <location>
        <begin position="8"/>
        <end position="64"/>
    </location>
</feature>
<evidence type="ECO:0000313" key="3">
    <source>
        <dbReference type="Proteomes" id="UP000321222"/>
    </source>
</evidence>
<dbReference type="Pfam" id="PF07484">
    <property type="entry name" value="Collar"/>
    <property type="match status" value="1"/>
</dbReference>
<reference evidence="2 3" key="1">
    <citation type="submission" date="2019-08" db="EMBL/GenBank/DDBJ databases">
        <title>Flavobacterium alkalisoli sp. nov., isolated from rhizosphere soil of Suaeda salsa.</title>
        <authorList>
            <person name="Sun J.-Q."/>
            <person name="Xu L."/>
        </authorList>
    </citation>
    <scope>NUCLEOTIDE SEQUENCE [LARGE SCALE GENOMIC DNA]</scope>
    <source>
        <strain evidence="2 3">XS-5</strain>
    </source>
</reference>
<dbReference type="OrthoDB" id="9810174at2"/>
<dbReference type="KEGG" id="fak:FUA48_14985"/>
<organism evidence="2 3">
    <name type="scientific">Flavobacterium alkalisoli</name>
    <dbReference type="NCBI Taxonomy" id="2602769"/>
    <lineage>
        <taxon>Bacteria</taxon>
        <taxon>Pseudomonadati</taxon>
        <taxon>Bacteroidota</taxon>
        <taxon>Flavobacteriia</taxon>
        <taxon>Flavobacteriales</taxon>
        <taxon>Flavobacteriaceae</taxon>
        <taxon>Flavobacterium</taxon>
    </lineage>
</organism>
<dbReference type="SUPFAM" id="SSF88874">
    <property type="entry name" value="Receptor-binding domain of short tail fibre protein gp12"/>
    <property type="match status" value="1"/>
</dbReference>
<sequence length="186" mass="19166">MEQIFLLGSIHLFAGNYAPVNFKFCNGDLLPISQNQALFSILGTYYGGDGINNFKLPDLRGTAPIGAGAKPGHASYVLGQAAGTETNIISASNMPPHNHTVQIAVNNAAANVSTPVIGSTIAAPGTPSGRGSSPTYGYINADPNTPLNGKTATCGIAGSGMPLNNMQPYQAINYIICVSGVFPPRS</sequence>
<proteinExistence type="predicted"/>
<dbReference type="EMBL" id="CP042831">
    <property type="protein sequence ID" value="QEE50836.1"/>
    <property type="molecule type" value="Genomic_DNA"/>
</dbReference>
<dbReference type="Proteomes" id="UP000321222">
    <property type="component" value="Chromosome"/>
</dbReference>
<dbReference type="InterPro" id="IPR011083">
    <property type="entry name" value="Phage_tail_collar_dom"/>
</dbReference>
<evidence type="ECO:0000259" key="1">
    <source>
        <dbReference type="Pfam" id="PF07484"/>
    </source>
</evidence>
<evidence type="ECO:0000313" key="2">
    <source>
        <dbReference type="EMBL" id="QEE50836.1"/>
    </source>
</evidence>
<keyword evidence="3" id="KW-1185">Reference proteome</keyword>
<dbReference type="AlphaFoldDB" id="A0A5B9FXY3"/>
<accession>A0A5B9FXY3</accession>
<protein>
    <submittedName>
        <fullName evidence="2">Phage tail protein</fullName>
    </submittedName>
</protein>
<dbReference type="InterPro" id="IPR037053">
    <property type="entry name" value="Phage_tail_collar_dom_sf"/>
</dbReference>
<dbReference type="RefSeq" id="WP_147584282.1">
    <property type="nucleotide sequence ID" value="NZ_CP042831.1"/>
</dbReference>
<gene>
    <name evidence="2" type="ORF">FUA48_14985</name>
</gene>